<dbReference type="InterPro" id="IPR012337">
    <property type="entry name" value="RNaseH-like_sf"/>
</dbReference>
<dbReference type="InterPro" id="IPR008906">
    <property type="entry name" value="HATC_C_dom"/>
</dbReference>
<reference evidence="2" key="1">
    <citation type="submission" date="2019-06" db="EMBL/GenBank/DDBJ databases">
        <authorList>
            <consortium name="Wellcome Sanger Institute Data Sharing"/>
        </authorList>
    </citation>
    <scope>NUCLEOTIDE SEQUENCE [LARGE SCALE GENOMIC DNA]</scope>
</reference>
<reference evidence="2" key="3">
    <citation type="submission" date="2025-09" db="UniProtKB">
        <authorList>
            <consortium name="Ensembl"/>
        </authorList>
    </citation>
    <scope>IDENTIFICATION</scope>
</reference>
<dbReference type="SUPFAM" id="SSF53098">
    <property type="entry name" value="Ribonuclease H-like"/>
    <property type="match status" value="1"/>
</dbReference>
<dbReference type="GO" id="GO:0046983">
    <property type="term" value="F:protein dimerization activity"/>
    <property type="evidence" value="ECO:0007669"/>
    <property type="project" value="InterPro"/>
</dbReference>
<accession>A0A667WAX6</accession>
<protein>
    <recommendedName>
        <fullName evidence="1">TTF-type domain-containing protein</fullName>
    </recommendedName>
</protein>
<feature type="domain" description="TTF-type" evidence="1">
    <location>
        <begin position="57"/>
        <end position="151"/>
    </location>
</feature>
<dbReference type="GeneTree" id="ENSGT00940000164001"/>
<organism evidence="2 3">
    <name type="scientific">Myripristis murdjan</name>
    <name type="common">pinecone soldierfish</name>
    <dbReference type="NCBI Taxonomy" id="586833"/>
    <lineage>
        <taxon>Eukaryota</taxon>
        <taxon>Metazoa</taxon>
        <taxon>Chordata</taxon>
        <taxon>Craniata</taxon>
        <taxon>Vertebrata</taxon>
        <taxon>Euteleostomi</taxon>
        <taxon>Actinopterygii</taxon>
        <taxon>Neopterygii</taxon>
        <taxon>Teleostei</taxon>
        <taxon>Neoteleostei</taxon>
        <taxon>Acanthomorphata</taxon>
        <taxon>Holocentriformes</taxon>
        <taxon>Holocentridae</taxon>
        <taxon>Myripristis</taxon>
    </lineage>
</organism>
<name>A0A667WAX6_9TELE</name>
<evidence type="ECO:0000259" key="1">
    <source>
        <dbReference type="SMART" id="SM00597"/>
    </source>
</evidence>
<sequence length="740" mass="84059">MKELVEKKSHFTHAWRSCHTGAEQACHPYLPLHFLKLCDGPHRPALKKYPSTQFGNQQRSFNRGWLDLYSWLEYSVIKNASFCFACRHFLSGGHGFHSESTFTVSGYRNWRKATTAFKTHHISAAHKFAMESWAEFRLREKDGSRLGNLLDKGHSKIVQENHEYMRAVVETLRYTACQGIAQRAHREDDGSGNRGNFVELLSVIGQFDKTVAKKLEENPGNAKYTHHDIQNEILGVMADMVRRQISTEIKEAEQFAILVDECKDVSKKEQISVVVHYLSKETVPEKFLHFTPAEGLDAESLLKSIEHTLAQYDIDKNLCIGQCYDGAAVMSGCNNGVPQALYVHCHAHRLNLVLVDVVSNVPEAGDFFETVQLLYNFFSNSVAHNLFVKKQNELEPTAQPMELKKLSDTRWACQYTGLCAIRKTLPSIVATLQDIMGQPNPRRKTEARAIHGLINEHFVLLLTLFEDLFRSTKFMSDQLQSPSLELSSASELAQSVIDALSAKRGEESWSEILARARDLCDKAGIQSRPHERRQAQPPQRLQDFVVEAQTERTPVTSSDDLRKLCFYPVIDRLLTEMKRWFSAKTGGVLTGVSALSPKHKLFLDRKSLWPMAQYYGVTEVNLTAEVHQVRRLLETKQKQGQTVNGTVEFLSLMTPYRDAFTDLYKLICISLTLPVTSASCEWSFSCLKRIINYLRNSSGDSRNSDLTVLAINSRRTKALDIQKIIDAFATNHNNRRIVLL</sequence>
<dbReference type="InterPro" id="IPR025398">
    <property type="entry name" value="DUF4371"/>
</dbReference>
<dbReference type="Pfam" id="PF14291">
    <property type="entry name" value="DUF4371"/>
    <property type="match status" value="1"/>
</dbReference>
<dbReference type="Proteomes" id="UP000472263">
    <property type="component" value="Chromosome 2"/>
</dbReference>
<reference evidence="2" key="2">
    <citation type="submission" date="2025-08" db="UniProtKB">
        <authorList>
            <consortium name="Ensembl"/>
        </authorList>
    </citation>
    <scope>IDENTIFICATION</scope>
</reference>
<proteinExistence type="predicted"/>
<keyword evidence="3" id="KW-1185">Reference proteome</keyword>
<dbReference type="Ensembl" id="ENSMMDT00005001724.1">
    <property type="protein sequence ID" value="ENSMMDP00005001690.1"/>
    <property type="gene ID" value="ENSMMDG00005000928.1"/>
</dbReference>
<evidence type="ECO:0000313" key="3">
    <source>
        <dbReference type="Proteomes" id="UP000472263"/>
    </source>
</evidence>
<dbReference type="PANTHER" id="PTHR45749">
    <property type="match status" value="1"/>
</dbReference>
<evidence type="ECO:0000313" key="2">
    <source>
        <dbReference type="Ensembl" id="ENSMMDP00005001690.1"/>
    </source>
</evidence>
<dbReference type="SMART" id="SM00597">
    <property type="entry name" value="ZnF_TTF"/>
    <property type="match status" value="1"/>
</dbReference>
<dbReference type="InParanoid" id="A0A667WAX6"/>
<dbReference type="Pfam" id="PF05699">
    <property type="entry name" value="Dimer_Tnp_hAT"/>
    <property type="match status" value="1"/>
</dbReference>
<dbReference type="PANTHER" id="PTHR45749:SF37">
    <property type="entry name" value="OS05G0311600 PROTEIN"/>
    <property type="match status" value="1"/>
</dbReference>
<dbReference type="InterPro" id="IPR006580">
    <property type="entry name" value="Znf_TTF"/>
</dbReference>
<dbReference type="AlphaFoldDB" id="A0A667WAX6"/>